<keyword evidence="3" id="KW-0808">Transferase</keyword>
<dbReference type="Pfam" id="PF13847">
    <property type="entry name" value="Methyltransf_31"/>
    <property type="match status" value="1"/>
</dbReference>
<evidence type="ECO:0000256" key="2">
    <source>
        <dbReference type="ARBA" id="ARBA00022490"/>
    </source>
</evidence>
<evidence type="ECO:0000256" key="1">
    <source>
        <dbReference type="ARBA" id="ARBA00004496"/>
    </source>
</evidence>
<dbReference type="InterPro" id="IPR025714">
    <property type="entry name" value="Methyltranfer_dom"/>
</dbReference>
<dbReference type="PANTHER" id="PTHR42873">
    <property type="entry name" value="RIBOSOMAL RNA LARGE SUBUNIT METHYLTRANSFERASE"/>
    <property type="match status" value="1"/>
</dbReference>
<comment type="subcellular location">
    <subcellularLocation>
        <location evidence="1">Cytoplasm</location>
    </subcellularLocation>
</comment>
<dbReference type="CDD" id="cd02440">
    <property type="entry name" value="AdoMet_MTases"/>
    <property type="match status" value="1"/>
</dbReference>
<dbReference type="Gene3D" id="3.30.750.80">
    <property type="entry name" value="RNA methyltransferase domain (HRMD) like"/>
    <property type="match status" value="1"/>
</dbReference>
<evidence type="ECO:0000259" key="6">
    <source>
        <dbReference type="Pfam" id="PF17785"/>
    </source>
</evidence>
<dbReference type="GO" id="GO:0008168">
    <property type="term" value="F:methyltransferase activity"/>
    <property type="evidence" value="ECO:0007669"/>
    <property type="project" value="UniProtKB-KW"/>
</dbReference>
<keyword evidence="2" id="KW-0963">Cytoplasm</keyword>
<organism evidence="7 8">
    <name type="scientific">Triparma laevis f. longispina</name>
    <dbReference type="NCBI Taxonomy" id="1714387"/>
    <lineage>
        <taxon>Eukaryota</taxon>
        <taxon>Sar</taxon>
        <taxon>Stramenopiles</taxon>
        <taxon>Ochrophyta</taxon>
        <taxon>Bolidophyceae</taxon>
        <taxon>Parmales</taxon>
        <taxon>Triparmaceae</taxon>
        <taxon>Triparma</taxon>
    </lineage>
</organism>
<dbReference type="PANTHER" id="PTHR42873:SF1">
    <property type="entry name" value="S-ADENOSYLMETHIONINE-DEPENDENT METHYLTRANSFERASE DOMAIN-CONTAINING PROTEIN"/>
    <property type="match status" value="1"/>
</dbReference>
<sequence>MLKILLLLVLFILPHATPLTSLLLPRNSKTLSFRSGLQLIYRKSLPSTLPTLKTGDLVTIKTVPNADGNFDWVGLGVYNEDSMYAVRILEHWNGRVFKELVSAEFDDKEIISKIFTARLLSSITSKSHLNLPSPSTDSYRLLNGEGSSLSGFSLDVYGPNLAVAMSSAAYVEMYKDTILECCENILGHSNVIWKNTPTRLKQDGYNILEPTSEVDLPPSSPTPERTIIQENSILYTLNPSSQKTGFYTDQRENRALISSLSSGKRVLDLCCYVGGFSLNAAKNGGAVECVGVDSSSDAIEGARENAVLNDVTNCEFVQSSIEGYMKKAIENGEEYDIVILDPPKLAPTLKGLDRASRKYHALNRDALKLIDRKNGGLLLTCTCSSAMSTKDGGEFFLRMIQRASLSAGREVKLCGRSYSSWCHVTGLLEGGSNYLTAALIEVEGE</sequence>
<dbReference type="EMBL" id="BRXW01000152">
    <property type="protein sequence ID" value="GMI10742.1"/>
    <property type="molecule type" value="Genomic_DNA"/>
</dbReference>
<dbReference type="InterPro" id="IPR041532">
    <property type="entry name" value="RlmI-like_PUA"/>
</dbReference>
<evidence type="ECO:0000256" key="3">
    <source>
        <dbReference type="ARBA" id="ARBA00022679"/>
    </source>
</evidence>
<keyword evidence="8" id="KW-1185">Reference proteome</keyword>
<dbReference type="GO" id="GO:0032259">
    <property type="term" value="P:methylation"/>
    <property type="evidence" value="ECO:0007669"/>
    <property type="project" value="UniProtKB-KW"/>
</dbReference>
<keyword evidence="4" id="KW-0732">Signal</keyword>
<comment type="caution">
    <text evidence="7">The sequence shown here is derived from an EMBL/GenBank/DDBJ whole genome shotgun (WGS) entry which is preliminary data.</text>
</comment>
<dbReference type="OrthoDB" id="269872at2759"/>
<feature type="domain" description="Methyltransferase" evidence="5">
    <location>
        <begin position="261"/>
        <end position="363"/>
    </location>
</feature>
<evidence type="ECO:0000259" key="5">
    <source>
        <dbReference type="Pfam" id="PF13847"/>
    </source>
</evidence>
<name>A0A9W7KT81_9STRA</name>
<dbReference type="AlphaFoldDB" id="A0A9W7KT81"/>
<dbReference type="GO" id="GO:0003723">
    <property type="term" value="F:RNA binding"/>
    <property type="evidence" value="ECO:0007669"/>
    <property type="project" value="InterPro"/>
</dbReference>
<dbReference type="SUPFAM" id="SSF53335">
    <property type="entry name" value="S-adenosyl-L-methionine-dependent methyltransferases"/>
    <property type="match status" value="1"/>
</dbReference>
<feature type="signal peptide" evidence="4">
    <location>
        <begin position="1"/>
        <end position="16"/>
    </location>
</feature>
<dbReference type="Pfam" id="PF17785">
    <property type="entry name" value="PUA_3"/>
    <property type="match status" value="1"/>
</dbReference>
<proteinExistence type="predicted"/>
<dbReference type="InterPro" id="IPR036974">
    <property type="entry name" value="PUA_sf"/>
</dbReference>
<accession>A0A9W7KT81</accession>
<dbReference type="GO" id="GO:0005737">
    <property type="term" value="C:cytoplasm"/>
    <property type="evidence" value="ECO:0007669"/>
    <property type="project" value="UniProtKB-SubCell"/>
</dbReference>
<dbReference type="InterPro" id="IPR029063">
    <property type="entry name" value="SAM-dependent_MTases_sf"/>
</dbReference>
<evidence type="ECO:0000313" key="8">
    <source>
        <dbReference type="Proteomes" id="UP001165122"/>
    </source>
</evidence>
<feature type="chain" id="PRO_5040891041" evidence="4">
    <location>
        <begin position="17"/>
        <end position="445"/>
    </location>
</feature>
<dbReference type="Gene3D" id="2.30.130.10">
    <property type="entry name" value="PUA domain"/>
    <property type="match status" value="1"/>
</dbReference>
<protein>
    <submittedName>
        <fullName evidence="7">Uncharacterized protein</fullName>
    </submittedName>
</protein>
<evidence type="ECO:0000313" key="7">
    <source>
        <dbReference type="EMBL" id="GMI10742.1"/>
    </source>
</evidence>
<dbReference type="Proteomes" id="UP001165122">
    <property type="component" value="Unassembled WGS sequence"/>
</dbReference>
<reference evidence="8" key="1">
    <citation type="journal article" date="2023" name="Commun. Biol.">
        <title>Genome analysis of Parmales, the sister group of diatoms, reveals the evolutionary specialization of diatoms from phago-mixotrophs to photoautotrophs.</title>
        <authorList>
            <person name="Ban H."/>
            <person name="Sato S."/>
            <person name="Yoshikawa S."/>
            <person name="Yamada K."/>
            <person name="Nakamura Y."/>
            <person name="Ichinomiya M."/>
            <person name="Sato N."/>
            <person name="Blanc-Mathieu R."/>
            <person name="Endo H."/>
            <person name="Kuwata A."/>
            <person name="Ogata H."/>
        </authorList>
    </citation>
    <scope>NUCLEOTIDE SEQUENCE [LARGE SCALE GENOMIC DNA]</scope>
    <source>
        <strain evidence="8">NIES 3700</strain>
    </source>
</reference>
<gene>
    <name evidence="7" type="ORF">TrLO_g9036</name>
</gene>
<evidence type="ECO:0000256" key="4">
    <source>
        <dbReference type="SAM" id="SignalP"/>
    </source>
</evidence>
<dbReference type="Gene3D" id="3.40.50.150">
    <property type="entry name" value="Vaccinia Virus protein VP39"/>
    <property type="match status" value="1"/>
</dbReference>
<feature type="domain" description="RlmI-like PUA" evidence="6">
    <location>
        <begin position="31"/>
        <end position="89"/>
    </location>
</feature>